<dbReference type="Proteomes" id="UP000029060">
    <property type="component" value="Unassembled WGS sequence"/>
</dbReference>
<dbReference type="STRING" id="78345.BMERY_1720"/>
<name>A0A087BF31_9BIFI</name>
<evidence type="ECO:0000313" key="4">
    <source>
        <dbReference type="EMBL" id="KFI69631.1"/>
    </source>
</evidence>
<comment type="caution">
    <text evidence="4">The sequence shown here is derived from an EMBL/GenBank/DDBJ whole genome shotgun (WGS) entry which is preliminary data.</text>
</comment>
<accession>A0A087BF31</accession>
<evidence type="ECO:0000256" key="1">
    <source>
        <dbReference type="ARBA" id="ARBA00022676"/>
    </source>
</evidence>
<dbReference type="Pfam" id="PF00535">
    <property type="entry name" value="Glycos_transf_2"/>
    <property type="match status" value="1"/>
</dbReference>
<evidence type="ECO:0000256" key="2">
    <source>
        <dbReference type="ARBA" id="ARBA00022679"/>
    </source>
</evidence>
<dbReference type="SUPFAM" id="SSF53448">
    <property type="entry name" value="Nucleotide-diphospho-sugar transferases"/>
    <property type="match status" value="1"/>
</dbReference>
<dbReference type="GO" id="GO:0047238">
    <property type="term" value="F:glucuronosyl-N-acetylgalactosaminyl-proteoglycan 4-beta-N-acetylgalactosaminyltransferase activity"/>
    <property type="evidence" value="ECO:0007669"/>
    <property type="project" value="UniProtKB-EC"/>
</dbReference>
<reference evidence="4 5" key="1">
    <citation type="submission" date="2014-03" db="EMBL/GenBank/DDBJ databases">
        <title>Genomics of Bifidobacteria.</title>
        <authorList>
            <person name="Ventura M."/>
            <person name="Milani C."/>
            <person name="Lugli G.A."/>
        </authorList>
    </citation>
    <scope>NUCLEOTIDE SEQUENCE [LARGE SCALE GENOMIC DNA]</scope>
    <source>
        <strain evidence="4 5">LMG 11341</strain>
    </source>
</reference>
<organism evidence="4 5">
    <name type="scientific">Bifidobacterium merycicum</name>
    <dbReference type="NCBI Taxonomy" id="78345"/>
    <lineage>
        <taxon>Bacteria</taxon>
        <taxon>Bacillati</taxon>
        <taxon>Actinomycetota</taxon>
        <taxon>Actinomycetes</taxon>
        <taxon>Bifidobacteriales</taxon>
        <taxon>Bifidobacteriaceae</taxon>
        <taxon>Bifidobacterium</taxon>
    </lineage>
</organism>
<dbReference type="PANTHER" id="PTHR22916:SF51">
    <property type="entry name" value="GLYCOSYLTRANSFERASE EPSH-RELATED"/>
    <property type="match status" value="1"/>
</dbReference>
<keyword evidence="1 4" id="KW-0328">Glycosyltransferase</keyword>
<dbReference type="eggNOG" id="COG1216">
    <property type="taxonomic scope" value="Bacteria"/>
</dbReference>
<dbReference type="EC" id="2.4.1.226" evidence="4"/>
<protein>
    <submittedName>
        <fullName evidence="4">Glycosyltransferase, family 2</fullName>
        <ecNumber evidence="4">2.4.1.175</ecNumber>
        <ecNumber evidence="4">2.4.1.226</ecNumber>
    </submittedName>
</protein>
<dbReference type="GO" id="GO:0050510">
    <property type="term" value="F:N-acetylgalactosaminyl-proteoglycan 3-beta-glucuronosyltransferase activity"/>
    <property type="evidence" value="ECO:0007669"/>
    <property type="project" value="UniProtKB-EC"/>
</dbReference>
<sequence>MAATPLISIIVPVYNVEHVLDRCIASLVAQTYPNLEIILVDDGSPDASAGKCDAWNEKDQRIRVIHQENRGLSEARNTGIDAATGEYLAFVDSDDYVEPEYIESLLSAAQRNNADMVICSYVDEDEHCHPKEETPFVEHEMNIDSHQCMEGIYRHMEFVLAWNKLYKAKIWETYRYPSGKLHEDEFAFHHIVTNCDSVVLVPDRLYHYVDNATSIMHTAYSIRNLDVIEARIERLRFFLLNGYANLVPTTFRFVMTGFYRATQLSWSQPDVRRRIEGILALFRALPPARILRILPMKDRISYLCMYWCPFAYQRLKKLILKR</sequence>
<dbReference type="EC" id="2.4.1.175" evidence="4"/>
<dbReference type="OrthoDB" id="3171021at2"/>
<dbReference type="PANTHER" id="PTHR22916">
    <property type="entry name" value="GLYCOSYLTRANSFERASE"/>
    <property type="match status" value="1"/>
</dbReference>
<evidence type="ECO:0000313" key="5">
    <source>
        <dbReference type="Proteomes" id="UP000029060"/>
    </source>
</evidence>
<dbReference type="InterPro" id="IPR029044">
    <property type="entry name" value="Nucleotide-diphossugar_trans"/>
</dbReference>
<dbReference type="Gene3D" id="3.90.550.10">
    <property type="entry name" value="Spore Coat Polysaccharide Biosynthesis Protein SpsA, Chain A"/>
    <property type="match status" value="1"/>
</dbReference>
<gene>
    <name evidence="4" type="ORF">BMERY_1720</name>
</gene>
<feature type="domain" description="Glycosyltransferase 2-like" evidence="3">
    <location>
        <begin position="8"/>
        <end position="167"/>
    </location>
</feature>
<evidence type="ECO:0000259" key="3">
    <source>
        <dbReference type="Pfam" id="PF00535"/>
    </source>
</evidence>
<dbReference type="CDD" id="cd00761">
    <property type="entry name" value="Glyco_tranf_GTA_type"/>
    <property type="match status" value="1"/>
</dbReference>
<dbReference type="AlphaFoldDB" id="A0A087BF31"/>
<dbReference type="EMBL" id="JGZC01000008">
    <property type="protein sequence ID" value="KFI69631.1"/>
    <property type="molecule type" value="Genomic_DNA"/>
</dbReference>
<dbReference type="RefSeq" id="WP_033523309.1">
    <property type="nucleotide sequence ID" value="NZ_JGZC01000008.1"/>
</dbReference>
<keyword evidence="5" id="KW-1185">Reference proteome</keyword>
<proteinExistence type="predicted"/>
<dbReference type="InterPro" id="IPR001173">
    <property type="entry name" value="Glyco_trans_2-like"/>
</dbReference>
<keyword evidence="2 4" id="KW-0808">Transferase</keyword>